<dbReference type="EMBL" id="GAIX01002263">
    <property type="protein sequence ID" value="JAA90297.1"/>
    <property type="molecule type" value="Transcribed_RNA"/>
</dbReference>
<dbReference type="AlphaFoldDB" id="S4PZ28"/>
<organism evidence="2">
    <name type="scientific">Pararge aegeria</name>
    <name type="common">speckled wood butterfly</name>
    <dbReference type="NCBI Taxonomy" id="116150"/>
    <lineage>
        <taxon>Eukaryota</taxon>
        <taxon>Metazoa</taxon>
        <taxon>Ecdysozoa</taxon>
        <taxon>Arthropoda</taxon>
        <taxon>Hexapoda</taxon>
        <taxon>Insecta</taxon>
        <taxon>Pterygota</taxon>
        <taxon>Neoptera</taxon>
        <taxon>Endopterygota</taxon>
        <taxon>Lepidoptera</taxon>
        <taxon>Glossata</taxon>
        <taxon>Ditrysia</taxon>
        <taxon>Papilionoidea</taxon>
        <taxon>Nymphalidae</taxon>
        <taxon>Satyrinae</taxon>
        <taxon>Satyrini</taxon>
        <taxon>Parargina</taxon>
        <taxon>Pararge</taxon>
    </lineage>
</organism>
<dbReference type="InterPro" id="IPR045789">
    <property type="entry name" value="Insc_C"/>
</dbReference>
<feature type="domain" description="Protein inscuteable homologue C-terminal" evidence="1">
    <location>
        <begin position="1"/>
        <end position="69"/>
    </location>
</feature>
<sequence>LEGVPHLTHLVRTQRTRPSPDGNPDQILIHCLKALRTIYKHHPEAFSDHKDVDEMIRPHLMESLMLFSAKQ</sequence>
<proteinExistence type="predicted"/>
<reference evidence="2" key="2">
    <citation type="submission" date="2013-05" db="EMBL/GenBank/DDBJ databases">
        <authorList>
            <person name="Carter J.-M."/>
            <person name="Baker S.C."/>
            <person name="Pink R."/>
            <person name="Carter D.R.F."/>
            <person name="Collins A."/>
            <person name="Tomlin J."/>
            <person name="Gibbs M."/>
            <person name="Breuker C.J."/>
        </authorList>
    </citation>
    <scope>NUCLEOTIDE SEQUENCE</scope>
    <source>
        <tissue evidence="2">Ovary</tissue>
    </source>
</reference>
<evidence type="ECO:0000313" key="2">
    <source>
        <dbReference type="EMBL" id="JAA90297.1"/>
    </source>
</evidence>
<dbReference type="Pfam" id="PF19427">
    <property type="entry name" value="Insc_C"/>
    <property type="match status" value="1"/>
</dbReference>
<accession>S4PZ28</accession>
<feature type="non-terminal residue" evidence="2">
    <location>
        <position position="71"/>
    </location>
</feature>
<feature type="non-terminal residue" evidence="2">
    <location>
        <position position="1"/>
    </location>
</feature>
<protein>
    <recommendedName>
        <fullName evidence="1">Protein inscuteable homologue C-terminal domain-containing protein</fullName>
    </recommendedName>
</protein>
<evidence type="ECO:0000259" key="1">
    <source>
        <dbReference type="Pfam" id="PF19427"/>
    </source>
</evidence>
<reference evidence="2" key="1">
    <citation type="journal article" date="2013" name="BMC Genomics">
        <title>Unscrambling butterfly oogenesis.</title>
        <authorList>
            <person name="Carter J.M."/>
            <person name="Baker S.C."/>
            <person name="Pink R."/>
            <person name="Carter D.R."/>
            <person name="Collins A."/>
            <person name="Tomlin J."/>
            <person name="Gibbs M."/>
            <person name="Breuker C.J."/>
        </authorList>
    </citation>
    <scope>NUCLEOTIDE SEQUENCE</scope>
    <source>
        <tissue evidence="2">Ovary</tissue>
    </source>
</reference>
<name>S4PZ28_9NEOP</name>